<evidence type="ECO:0000313" key="3">
    <source>
        <dbReference type="EMBL" id="MFC5003496.1"/>
    </source>
</evidence>
<protein>
    <recommendedName>
        <fullName evidence="5">Signal peptidase I</fullName>
    </recommendedName>
</protein>
<evidence type="ECO:0008006" key="5">
    <source>
        <dbReference type="Google" id="ProtNLM"/>
    </source>
</evidence>
<evidence type="ECO:0000256" key="2">
    <source>
        <dbReference type="SAM" id="Phobius"/>
    </source>
</evidence>
<organism evidence="3 4">
    <name type="scientific">Dactylosporangium cerinum</name>
    <dbReference type="NCBI Taxonomy" id="1434730"/>
    <lineage>
        <taxon>Bacteria</taxon>
        <taxon>Bacillati</taxon>
        <taxon>Actinomycetota</taxon>
        <taxon>Actinomycetes</taxon>
        <taxon>Micromonosporales</taxon>
        <taxon>Micromonosporaceae</taxon>
        <taxon>Dactylosporangium</taxon>
    </lineage>
</organism>
<accession>A0ABV9W8P6</accession>
<feature type="compositionally biased region" description="Basic and acidic residues" evidence="1">
    <location>
        <begin position="102"/>
        <end position="111"/>
    </location>
</feature>
<gene>
    <name evidence="3" type="ORF">ACFPIJ_37460</name>
</gene>
<dbReference type="CDD" id="cd06530">
    <property type="entry name" value="S26_SPase_I"/>
    <property type="match status" value="1"/>
</dbReference>
<dbReference type="Proteomes" id="UP001595912">
    <property type="component" value="Unassembled WGS sequence"/>
</dbReference>
<evidence type="ECO:0000313" key="4">
    <source>
        <dbReference type="Proteomes" id="UP001595912"/>
    </source>
</evidence>
<keyword evidence="2" id="KW-0812">Transmembrane</keyword>
<dbReference type="EMBL" id="JBHSIU010000053">
    <property type="protein sequence ID" value="MFC5003496.1"/>
    <property type="molecule type" value="Genomic_DNA"/>
</dbReference>
<comment type="caution">
    <text evidence="3">The sequence shown here is derived from an EMBL/GenBank/DDBJ whole genome shotgun (WGS) entry which is preliminary data.</text>
</comment>
<feature type="transmembrane region" description="Helical" evidence="2">
    <location>
        <begin position="76"/>
        <end position="93"/>
    </location>
</feature>
<keyword evidence="2" id="KW-1133">Transmembrane helix</keyword>
<proteinExistence type="predicted"/>
<reference evidence="4" key="1">
    <citation type="journal article" date="2019" name="Int. J. Syst. Evol. Microbiol.">
        <title>The Global Catalogue of Microorganisms (GCM) 10K type strain sequencing project: providing services to taxonomists for standard genome sequencing and annotation.</title>
        <authorList>
            <consortium name="The Broad Institute Genomics Platform"/>
            <consortium name="The Broad Institute Genome Sequencing Center for Infectious Disease"/>
            <person name="Wu L."/>
            <person name="Ma J."/>
        </authorList>
    </citation>
    <scope>NUCLEOTIDE SEQUENCE [LARGE SCALE GENOMIC DNA]</scope>
    <source>
        <strain evidence="4">CGMCC 4.7152</strain>
    </source>
</reference>
<keyword evidence="4" id="KW-1185">Reference proteome</keyword>
<sequence>MRPGQVVVVEDPARPGTLLVHRVVRRNADGSLTTKGDANASVDQAAVPAANVRGLARLLRVPMAGLPALWLRQGRWAPVTAAFVVLIALGHLARARTRRGRHANDRRRTDQCRPVGRTARQLSRPDPHPGIRSDHHRATDLVRRGVL</sequence>
<evidence type="ECO:0000256" key="1">
    <source>
        <dbReference type="SAM" id="MobiDB-lite"/>
    </source>
</evidence>
<dbReference type="InterPro" id="IPR019533">
    <property type="entry name" value="Peptidase_S26"/>
</dbReference>
<feature type="region of interest" description="Disordered" evidence="1">
    <location>
        <begin position="97"/>
        <end position="139"/>
    </location>
</feature>
<feature type="compositionally biased region" description="Basic and acidic residues" evidence="1">
    <location>
        <begin position="123"/>
        <end position="139"/>
    </location>
</feature>
<name>A0ABV9W8P6_9ACTN</name>
<dbReference type="RefSeq" id="WP_380122538.1">
    <property type="nucleotide sequence ID" value="NZ_JBHSIU010000053.1"/>
</dbReference>
<keyword evidence="2" id="KW-0472">Membrane</keyword>